<sequence length="295" mass="31466">MSNTNVIENFIAGGVGGAFTVAVGHPFDTVKVRIQTMPHPKPGETPLFTGALDCVKQTIKKEGFFALYKGMAAPLVGVTPLFAVFFGGCAVGRWIQQKEPGQEMTFVQNFNAGALAGIFTTVVMVPGERIKCILQVQSMGHSTVKYDGPLDVVKKLYKEGGIRSIYRGTAATLCRDIPASGAYLSVYEYLKKKFAGENAGNQLSPGATLAAGGFAGIANWAVCIPADVVKSRLQTAPEGKYPGGMRQVIREILQHEGPKALFKGFVPVMLRAFPANAACFFGVELTLSLIRKLGG</sequence>
<evidence type="ECO:0000313" key="2">
    <source>
        <dbReference type="WBParaSite" id="JU765_v2.g2038.t1"/>
    </source>
</evidence>
<evidence type="ECO:0000313" key="1">
    <source>
        <dbReference type="Proteomes" id="UP000887576"/>
    </source>
</evidence>
<organism evidence="1 2">
    <name type="scientific">Panagrolaimus sp. JU765</name>
    <dbReference type="NCBI Taxonomy" id="591449"/>
    <lineage>
        <taxon>Eukaryota</taxon>
        <taxon>Metazoa</taxon>
        <taxon>Ecdysozoa</taxon>
        <taxon>Nematoda</taxon>
        <taxon>Chromadorea</taxon>
        <taxon>Rhabditida</taxon>
        <taxon>Tylenchina</taxon>
        <taxon>Panagrolaimomorpha</taxon>
        <taxon>Panagrolaimoidea</taxon>
        <taxon>Panagrolaimidae</taxon>
        <taxon>Panagrolaimus</taxon>
    </lineage>
</organism>
<proteinExistence type="predicted"/>
<accession>A0AC34QYR0</accession>
<dbReference type="WBParaSite" id="JU765_v2.g2038.t1">
    <property type="protein sequence ID" value="JU765_v2.g2038.t1"/>
    <property type="gene ID" value="JU765_v2.g2038"/>
</dbReference>
<name>A0AC34QYR0_9BILA</name>
<reference evidence="2" key="1">
    <citation type="submission" date="2022-11" db="UniProtKB">
        <authorList>
            <consortium name="WormBaseParasite"/>
        </authorList>
    </citation>
    <scope>IDENTIFICATION</scope>
</reference>
<dbReference type="Proteomes" id="UP000887576">
    <property type="component" value="Unplaced"/>
</dbReference>
<protein>
    <submittedName>
        <fullName evidence="2">Mitochondrial carnitine/acylcarnitine carrier protein</fullName>
    </submittedName>
</protein>